<reference evidence="1 2" key="1">
    <citation type="submission" date="2015-01" db="EMBL/GenBank/DDBJ databases">
        <title>Evolution of Trichinella species and genotypes.</title>
        <authorList>
            <person name="Korhonen P.K."/>
            <person name="Edoardo P."/>
            <person name="Giuseppe L.R."/>
            <person name="Gasser R.B."/>
        </authorList>
    </citation>
    <scope>NUCLEOTIDE SEQUENCE [LARGE SCALE GENOMIC DNA]</scope>
    <source>
        <strain evidence="1">ISS1029</strain>
    </source>
</reference>
<name>A0A0V1G7G9_9BILA</name>
<proteinExistence type="predicted"/>
<keyword evidence="2" id="KW-1185">Reference proteome</keyword>
<dbReference type="EMBL" id="JYDP01005498">
    <property type="protein sequence ID" value="KRY94145.1"/>
    <property type="molecule type" value="Genomic_DNA"/>
</dbReference>
<evidence type="ECO:0000313" key="1">
    <source>
        <dbReference type="EMBL" id="KRY94145.1"/>
    </source>
</evidence>
<organism evidence="1 2">
    <name type="scientific">Trichinella zimbabwensis</name>
    <dbReference type="NCBI Taxonomy" id="268475"/>
    <lineage>
        <taxon>Eukaryota</taxon>
        <taxon>Metazoa</taxon>
        <taxon>Ecdysozoa</taxon>
        <taxon>Nematoda</taxon>
        <taxon>Enoplea</taxon>
        <taxon>Dorylaimia</taxon>
        <taxon>Trichinellida</taxon>
        <taxon>Trichinellidae</taxon>
        <taxon>Trichinella</taxon>
    </lineage>
</organism>
<comment type="caution">
    <text evidence="1">The sequence shown here is derived from an EMBL/GenBank/DDBJ whole genome shotgun (WGS) entry which is preliminary data.</text>
</comment>
<dbReference type="Proteomes" id="UP000055024">
    <property type="component" value="Unassembled WGS sequence"/>
</dbReference>
<evidence type="ECO:0000313" key="2">
    <source>
        <dbReference type="Proteomes" id="UP000055024"/>
    </source>
</evidence>
<accession>A0A0V1G7G9</accession>
<gene>
    <name evidence="1" type="ORF">T11_12491</name>
</gene>
<sequence>MGCRILAVFQLAKYYIMLHYFMRKALLFKIQYAEPQKMKTQQN</sequence>
<protein>
    <submittedName>
        <fullName evidence="1">Uncharacterized protein</fullName>
    </submittedName>
</protein>
<dbReference type="AlphaFoldDB" id="A0A0V1G7G9"/>